<name>A0A7X6BJ14_9BACT</name>
<feature type="transmembrane region" description="Helical" evidence="5">
    <location>
        <begin position="75"/>
        <end position="93"/>
    </location>
</feature>
<dbReference type="Proteomes" id="UP000576368">
    <property type="component" value="Unassembled WGS sequence"/>
</dbReference>
<feature type="domain" description="O-antigen ligase-related" evidence="6">
    <location>
        <begin position="171"/>
        <end position="308"/>
    </location>
</feature>
<keyword evidence="3 5" id="KW-1133">Transmembrane helix</keyword>
<accession>A0A7X6BJ14</accession>
<feature type="transmembrane region" description="Helical" evidence="5">
    <location>
        <begin position="105"/>
        <end position="124"/>
    </location>
</feature>
<dbReference type="RefSeq" id="WP_087422413.1">
    <property type="nucleotide sequence ID" value="NZ_BMPA01000006.1"/>
</dbReference>
<dbReference type="EMBL" id="CP043839">
    <property type="protein sequence ID" value="WOF14391.1"/>
    <property type="molecule type" value="Genomic_DNA"/>
</dbReference>
<feature type="transmembrane region" description="Helical" evidence="5">
    <location>
        <begin position="210"/>
        <end position="230"/>
    </location>
</feature>
<evidence type="ECO:0000313" key="10">
    <source>
        <dbReference type="Proteomes" id="UP001302374"/>
    </source>
</evidence>
<feature type="transmembrane region" description="Helical" evidence="5">
    <location>
        <begin position="296"/>
        <end position="319"/>
    </location>
</feature>
<feature type="transmembrane region" description="Helical" evidence="5">
    <location>
        <begin position="52"/>
        <end position="69"/>
    </location>
</feature>
<dbReference type="GeneID" id="86893626"/>
<dbReference type="InterPro" id="IPR007016">
    <property type="entry name" value="O-antigen_ligase-rel_domated"/>
</dbReference>
<dbReference type="Proteomes" id="UP001302374">
    <property type="component" value="Chromosome"/>
</dbReference>
<reference evidence="7 9" key="2">
    <citation type="submission" date="2020-03" db="EMBL/GenBank/DDBJ databases">
        <title>Genomic Encyclopedia of Type Strains, Phase IV (KMG-IV): sequencing the most valuable type-strain genomes for metagenomic binning, comparative biology and taxonomic classification.</title>
        <authorList>
            <person name="Goeker M."/>
        </authorList>
    </citation>
    <scope>NUCLEOTIDE SEQUENCE [LARGE SCALE GENOMIC DNA]</scope>
    <source>
        <strain evidence="7 9">DSM 105722</strain>
    </source>
</reference>
<dbReference type="PROSITE" id="PS51257">
    <property type="entry name" value="PROKAR_LIPOPROTEIN"/>
    <property type="match status" value="1"/>
</dbReference>
<evidence type="ECO:0000313" key="9">
    <source>
        <dbReference type="Proteomes" id="UP000576368"/>
    </source>
</evidence>
<evidence type="ECO:0000259" key="6">
    <source>
        <dbReference type="Pfam" id="PF04932"/>
    </source>
</evidence>
<evidence type="ECO:0000256" key="3">
    <source>
        <dbReference type="ARBA" id="ARBA00022989"/>
    </source>
</evidence>
<sequence>MRNLISFNGLYNIFFVLGFFSLTYAMNLYIVFACAILFCLFLGSDVRHRKGFYVYLVSVGVLTTFYLLIHDGGAAYRIFKTLTLIWLTLYIPLVNDLRITKLLHCFLLFNAALIYIDVVLYNTLGLSLTTGVETHGFMRFSGVIEDSNFFSYLLFVYIYYLKVKTGHFNYFLIGAVLLSFSLSLIITMFGVIILFHVKKLWVLPNRNVKVLGGMVLVGVFVIYYGMLFVLTTLRDVDTSNDYIAEKLVSLSLRFESQLEAFDALELNDDYCWGLGAGKTREITTEGMNLHNSYLQILLEMGIVCLLIVFACAFYCYYFLDKNFVLLFVAIFLLGNVLEIFYFPLLSFILFLSYVYRQEKVASKLDVSDNIVSC</sequence>
<evidence type="ECO:0000313" key="7">
    <source>
        <dbReference type="EMBL" id="NJC17939.1"/>
    </source>
</evidence>
<evidence type="ECO:0000256" key="2">
    <source>
        <dbReference type="ARBA" id="ARBA00022692"/>
    </source>
</evidence>
<keyword evidence="10" id="KW-1185">Reference proteome</keyword>
<feature type="transmembrane region" description="Helical" evidence="5">
    <location>
        <begin position="325"/>
        <end position="355"/>
    </location>
</feature>
<keyword evidence="2 5" id="KW-0812">Transmembrane</keyword>
<protein>
    <recommendedName>
        <fullName evidence="6">O-antigen ligase-related domain-containing protein</fullName>
    </recommendedName>
</protein>
<organism evidence="7 9">
    <name type="scientific">Butyricimonas paravirosa</name>
    <dbReference type="NCBI Taxonomy" id="1472417"/>
    <lineage>
        <taxon>Bacteria</taxon>
        <taxon>Pseudomonadati</taxon>
        <taxon>Bacteroidota</taxon>
        <taxon>Bacteroidia</taxon>
        <taxon>Bacteroidales</taxon>
        <taxon>Odoribacteraceae</taxon>
        <taxon>Butyricimonas</taxon>
    </lineage>
</organism>
<dbReference type="EMBL" id="JAATLI010000005">
    <property type="protein sequence ID" value="NJC17939.1"/>
    <property type="molecule type" value="Genomic_DNA"/>
</dbReference>
<keyword evidence="4 5" id="KW-0472">Membrane</keyword>
<dbReference type="AlphaFoldDB" id="A0A7X6BJ14"/>
<feature type="transmembrane region" description="Helical" evidence="5">
    <location>
        <begin position="12"/>
        <end position="40"/>
    </location>
</feature>
<proteinExistence type="predicted"/>
<feature type="transmembrane region" description="Helical" evidence="5">
    <location>
        <begin position="136"/>
        <end position="158"/>
    </location>
</feature>
<evidence type="ECO:0000313" key="8">
    <source>
        <dbReference type="EMBL" id="WOF14391.1"/>
    </source>
</evidence>
<gene>
    <name evidence="8" type="ORF">F1644_19985</name>
    <name evidence="7" type="ORF">GGR15_001556</name>
</gene>
<dbReference type="Pfam" id="PF04932">
    <property type="entry name" value="Wzy_C"/>
    <property type="match status" value="1"/>
</dbReference>
<evidence type="ECO:0000256" key="5">
    <source>
        <dbReference type="SAM" id="Phobius"/>
    </source>
</evidence>
<reference evidence="8 10" key="1">
    <citation type="submission" date="2019-09" db="EMBL/GenBank/DDBJ databases">
        <title>Butyricimonas paravirosa DSM 105722 (=214-4 = JCM 18677 = CCUG 65563).</title>
        <authorList>
            <person name="Le Roy T."/>
            <person name="Cani P.D."/>
        </authorList>
    </citation>
    <scope>NUCLEOTIDE SEQUENCE [LARGE SCALE GENOMIC DNA]</scope>
    <source>
        <strain evidence="8 10">DSM 105722</strain>
    </source>
</reference>
<comment type="subcellular location">
    <subcellularLocation>
        <location evidence="1">Membrane</location>
        <topology evidence="1">Multi-pass membrane protein</topology>
    </subcellularLocation>
</comment>
<feature type="transmembrane region" description="Helical" evidence="5">
    <location>
        <begin position="170"/>
        <end position="195"/>
    </location>
</feature>
<evidence type="ECO:0000256" key="1">
    <source>
        <dbReference type="ARBA" id="ARBA00004141"/>
    </source>
</evidence>
<evidence type="ECO:0000256" key="4">
    <source>
        <dbReference type="ARBA" id="ARBA00023136"/>
    </source>
</evidence>